<evidence type="ECO:0000256" key="5">
    <source>
        <dbReference type="SAM" id="MobiDB-lite"/>
    </source>
</evidence>
<feature type="region of interest" description="Disordered" evidence="5">
    <location>
        <begin position="277"/>
        <end position="308"/>
    </location>
</feature>
<evidence type="ECO:0000256" key="1">
    <source>
        <dbReference type="ARBA" id="ARBA00022603"/>
    </source>
</evidence>
<evidence type="ECO:0000256" key="4">
    <source>
        <dbReference type="PROSITE-ProRule" id="PRU01016"/>
    </source>
</evidence>
<reference evidence="6" key="1">
    <citation type="submission" date="2022-10" db="EMBL/GenBank/DDBJ databases">
        <authorList>
            <person name="Chen Y."/>
            <person name="Dougan E. K."/>
            <person name="Chan C."/>
            <person name="Rhodes N."/>
            <person name="Thang M."/>
        </authorList>
    </citation>
    <scope>NUCLEOTIDE SEQUENCE</scope>
</reference>
<dbReference type="GO" id="GO:0032259">
    <property type="term" value="P:methylation"/>
    <property type="evidence" value="ECO:0007669"/>
    <property type="project" value="UniProtKB-KW"/>
</dbReference>
<feature type="region of interest" description="Disordered" evidence="5">
    <location>
        <begin position="407"/>
        <end position="464"/>
    </location>
</feature>
<keyword evidence="8" id="KW-1185">Reference proteome</keyword>
<dbReference type="PANTHER" id="PTHR46098:SF1">
    <property type="entry name" value="TRNA (CYTOSINE(38)-C(5))-METHYLTRANSFERASE"/>
    <property type="match status" value="1"/>
</dbReference>
<dbReference type="Proteomes" id="UP001152797">
    <property type="component" value="Unassembled WGS sequence"/>
</dbReference>
<keyword evidence="1 4" id="KW-0489">Methyltransferase</keyword>
<name>A0A9P1DTI9_9DINO</name>
<comment type="similarity">
    <text evidence="4">Belongs to the class I-like SAM-binding methyltransferase superfamily. C5-methyltransferase family.</text>
</comment>
<dbReference type="EMBL" id="CAMXCT020006525">
    <property type="protein sequence ID" value="CAL1168694.1"/>
    <property type="molecule type" value="Genomic_DNA"/>
</dbReference>
<evidence type="ECO:0000256" key="2">
    <source>
        <dbReference type="ARBA" id="ARBA00022679"/>
    </source>
</evidence>
<evidence type="ECO:0000313" key="8">
    <source>
        <dbReference type="Proteomes" id="UP001152797"/>
    </source>
</evidence>
<dbReference type="InterPro" id="IPR050750">
    <property type="entry name" value="C5-MTase"/>
</dbReference>
<dbReference type="GO" id="GO:0008168">
    <property type="term" value="F:methyltransferase activity"/>
    <property type="evidence" value="ECO:0007669"/>
    <property type="project" value="UniProtKB-KW"/>
</dbReference>
<feature type="compositionally biased region" description="Acidic residues" evidence="5">
    <location>
        <begin position="433"/>
        <end position="447"/>
    </location>
</feature>
<dbReference type="Pfam" id="PF00145">
    <property type="entry name" value="DNA_methylase"/>
    <property type="match status" value="1"/>
</dbReference>
<dbReference type="AlphaFoldDB" id="A0A9P1DTI9"/>
<dbReference type="PROSITE" id="PS51679">
    <property type="entry name" value="SAM_MT_C5"/>
    <property type="match status" value="1"/>
</dbReference>
<comment type="caution">
    <text evidence="6">The sequence shown here is derived from an EMBL/GenBank/DDBJ whole genome shotgun (WGS) entry which is preliminary data.</text>
</comment>
<gene>
    <name evidence="6" type="ORF">C1SCF055_LOCUS40154</name>
</gene>
<dbReference type="OrthoDB" id="438121at2759"/>
<evidence type="ECO:0000313" key="7">
    <source>
        <dbReference type="EMBL" id="CAL4802631.1"/>
    </source>
</evidence>
<dbReference type="InterPro" id="IPR001525">
    <property type="entry name" value="C5_MeTfrase"/>
</dbReference>
<reference evidence="7 8" key="2">
    <citation type="submission" date="2024-05" db="EMBL/GenBank/DDBJ databases">
        <authorList>
            <person name="Chen Y."/>
            <person name="Shah S."/>
            <person name="Dougan E. K."/>
            <person name="Thang M."/>
            <person name="Chan C."/>
        </authorList>
    </citation>
    <scope>NUCLEOTIDE SEQUENCE [LARGE SCALE GENOMIC DNA]</scope>
</reference>
<dbReference type="EMBL" id="CAMXCT030006525">
    <property type="protein sequence ID" value="CAL4802631.1"/>
    <property type="molecule type" value="Genomic_DNA"/>
</dbReference>
<dbReference type="Gene3D" id="3.90.120.10">
    <property type="entry name" value="DNA Methylase, subunit A, domain 2"/>
    <property type="match status" value="1"/>
</dbReference>
<dbReference type="SUPFAM" id="SSF53335">
    <property type="entry name" value="S-adenosyl-L-methionine-dependent methyltransferases"/>
    <property type="match status" value="1"/>
</dbReference>
<evidence type="ECO:0000313" key="6">
    <source>
        <dbReference type="EMBL" id="CAI4015319.1"/>
    </source>
</evidence>
<dbReference type="InterPro" id="IPR029063">
    <property type="entry name" value="SAM-dependent_MTases_sf"/>
</dbReference>
<keyword evidence="2 4" id="KW-0808">Transferase</keyword>
<feature type="compositionally biased region" description="Acidic residues" evidence="5">
    <location>
        <begin position="283"/>
        <end position="297"/>
    </location>
</feature>
<dbReference type="Gene3D" id="3.40.50.150">
    <property type="entry name" value="Vaccinia Virus protein VP39"/>
    <property type="match status" value="1"/>
</dbReference>
<accession>A0A9P1DTI9</accession>
<evidence type="ECO:0000256" key="3">
    <source>
        <dbReference type="ARBA" id="ARBA00022691"/>
    </source>
</evidence>
<keyword evidence="3 4" id="KW-0949">S-adenosyl-L-methionine</keyword>
<dbReference type="EMBL" id="CAMXCT010006525">
    <property type="protein sequence ID" value="CAI4015319.1"/>
    <property type="molecule type" value="Genomic_DNA"/>
</dbReference>
<organism evidence="6">
    <name type="scientific">Cladocopium goreaui</name>
    <dbReference type="NCBI Taxonomy" id="2562237"/>
    <lineage>
        <taxon>Eukaryota</taxon>
        <taxon>Sar</taxon>
        <taxon>Alveolata</taxon>
        <taxon>Dinophyceae</taxon>
        <taxon>Suessiales</taxon>
        <taxon>Symbiodiniaceae</taxon>
        <taxon>Cladocopium</taxon>
    </lineage>
</organism>
<sequence length="850" mass="94521">MHPSLQESQLFGLQSDKDLMQVIQDLSSSGMQTDKDDLQRIERSMAQARTLVNTYVSLAPETLDDNELREALAQSAAGSANASAENKSHVVIFYSQANAGEATAQPHLRIPGLRNRGKHMARFLSLCQTRRNASGELEAGDIYVLNDCGKEGNRSSLLGSFHYTPEADELGRLQKALPIKNKHTRQWMVCMSESSVCEKLNKVRGFASVNQISRLYLVSKSVLSLNEHQRLYTPSATNRGNLLGPFVAEPESSEKVWSLQVKDKLVLLGKHGARIPVGGTADGDAEDEDEDMPDGDAESLNLNAKNRPRDKNDVEPFLFHAEPVQVLQEILHGLDAVAVISLAGDGRLAELCVEKRIPFFGLAFTEEHVKALQLRLEKRVFKLMQDDKSRLYSANLKTILSKNLGEVEEKQPEKKPKRKPRQKKVKAEKDTAADEQDPDEDENEDQEVQPSQPSKPKPKPKAKANGNDAIMAELQQLAQGSLKGYFGCFRPPPGRGGMPKRRSIALQQEVLRVASDCSGLNGAALALESLNLPFTEEWVSDVEDAARKVLRANFACKRIYEDVRTPAPRDIEVDFYSAGYPCQAYSQLGKKQGMACENGKVLLYVLMRICVVKPRTFLLENVKNFQQFQKEFDLTMRVLKSIKDPNGKRYHQCLQAAVIDSQDHGVAQSRARFYIVGVHNPVRDFLWPPLLPQRASLKAALDPGPPQPSFPTGSTELRNLLACFKALKSENKSVTCEAVADIGMSSSWHRNQICQGYCPCLTKSRCESKGYWALSKMRPLSLTEYFRLQGIPAHRLKIPEGVSQRQMRGMIGNSFTVPVIAQIMDRLFFSSGLTSELIQCTGSGVKGIVL</sequence>
<dbReference type="PANTHER" id="PTHR46098">
    <property type="entry name" value="TRNA (CYTOSINE(38)-C(5))-METHYLTRANSFERASE"/>
    <property type="match status" value="1"/>
</dbReference>
<proteinExistence type="inferred from homology"/>
<protein>
    <submittedName>
        <fullName evidence="7">Type II methyltransferase M.NlaX (M.NlaX) (Cytosine-specific methyltransferase NlaX)</fullName>
    </submittedName>
</protein>
<dbReference type="PRINTS" id="PR00105">
    <property type="entry name" value="C5METTRFRASE"/>
</dbReference>
<feature type="active site" evidence="4">
    <location>
        <position position="582"/>
    </location>
</feature>
<feature type="compositionally biased region" description="Basic residues" evidence="5">
    <location>
        <begin position="415"/>
        <end position="424"/>
    </location>
</feature>